<reference evidence="1" key="1">
    <citation type="submission" date="2018-06" db="EMBL/GenBank/DDBJ databases">
        <authorList>
            <person name="Zhirakovskaya E."/>
        </authorList>
    </citation>
    <scope>NUCLEOTIDE SEQUENCE</scope>
</reference>
<dbReference type="EMBL" id="UOFA01000408">
    <property type="protein sequence ID" value="VAW48424.1"/>
    <property type="molecule type" value="Genomic_DNA"/>
</dbReference>
<evidence type="ECO:0000313" key="1">
    <source>
        <dbReference type="EMBL" id="VAW48424.1"/>
    </source>
</evidence>
<gene>
    <name evidence="1" type="ORF">MNBD_GAMMA02-871</name>
</gene>
<sequence length="71" mass="8037">MSFGCFNKRIDIGTRSLSENRNRDEGKLGLGLFFALFDDKKREMAQTQLFCNRFSILGQAPSMSAVWSIGK</sequence>
<accession>A0A3B0WXU9</accession>
<dbReference type="AlphaFoldDB" id="A0A3B0WXU9"/>
<protein>
    <submittedName>
        <fullName evidence="1">Uncharacterized protein</fullName>
    </submittedName>
</protein>
<organism evidence="1">
    <name type="scientific">hydrothermal vent metagenome</name>
    <dbReference type="NCBI Taxonomy" id="652676"/>
    <lineage>
        <taxon>unclassified sequences</taxon>
        <taxon>metagenomes</taxon>
        <taxon>ecological metagenomes</taxon>
    </lineage>
</organism>
<name>A0A3B0WXU9_9ZZZZ</name>
<proteinExistence type="predicted"/>